<dbReference type="EMBL" id="CP127295">
    <property type="protein sequence ID" value="WIY00853.1"/>
    <property type="molecule type" value="Genomic_DNA"/>
</dbReference>
<name>A0A9Y2JLT8_9PSEU</name>
<dbReference type="Proteomes" id="UP001239397">
    <property type="component" value="Chromosome"/>
</dbReference>
<keyword evidence="2" id="KW-1133">Transmembrane helix</keyword>
<evidence type="ECO:0000313" key="4">
    <source>
        <dbReference type="Proteomes" id="UP001239397"/>
    </source>
</evidence>
<evidence type="ECO:0000313" key="3">
    <source>
        <dbReference type="EMBL" id="WIY00853.1"/>
    </source>
</evidence>
<organism evidence="3 4">
    <name type="scientific">Amycolatopsis mongoliensis</name>
    <dbReference type="NCBI Taxonomy" id="715475"/>
    <lineage>
        <taxon>Bacteria</taxon>
        <taxon>Bacillati</taxon>
        <taxon>Actinomycetota</taxon>
        <taxon>Actinomycetes</taxon>
        <taxon>Pseudonocardiales</taxon>
        <taxon>Pseudonocardiaceae</taxon>
        <taxon>Amycolatopsis</taxon>
    </lineage>
</organism>
<evidence type="ECO:0000256" key="2">
    <source>
        <dbReference type="SAM" id="Phobius"/>
    </source>
</evidence>
<dbReference type="InterPro" id="IPR009200">
    <property type="entry name" value="DUF1269_membrane"/>
</dbReference>
<sequence length="174" mass="18500">MTTLTVWSFPTAEGAENALGLLEQLQKQQLISISDAAYVTWPEGRKKPKTKDLGTLTGAGALGGGFWGLLFGLIFLVPLLGMAVGAAIGALTGSLAHVGIDKEFIETVRAQVRPGTSALFVLAGDTVLDRVVEPFKETGASLLTTNLSTEEEERLREAFAETPQADTPEEAERL</sequence>
<feature type="transmembrane region" description="Helical" evidence="2">
    <location>
        <begin position="53"/>
        <end position="76"/>
    </location>
</feature>
<feature type="region of interest" description="Disordered" evidence="1">
    <location>
        <begin position="153"/>
        <end position="174"/>
    </location>
</feature>
<protein>
    <submittedName>
        <fullName evidence="3">DUF1269 domain-containing protein</fullName>
    </submittedName>
</protein>
<keyword evidence="2" id="KW-0472">Membrane</keyword>
<keyword evidence="4" id="KW-1185">Reference proteome</keyword>
<keyword evidence="2" id="KW-0812">Transmembrane</keyword>
<gene>
    <name evidence="3" type="ORF">QRX60_43515</name>
</gene>
<dbReference type="RefSeq" id="WP_285997314.1">
    <property type="nucleotide sequence ID" value="NZ_CP127295.1"/>
</dbReference>
<feature type="transmembrane region" description="Helical" evidence="2">
    <location>
        <begin position="82"/>
        <end position="100"/>
    </location>
</feature>
<dbReference type="Pfam" id="PF06897">
    <property type="entry name" value="DUF1269"/>
    <property type="match status" value="1"/>
</dbReference>
<reference evidence="3 4" key="1">
    <citation type="submission" date="2023-06" db="EMBL/GenBank/DDBJ databases">
        <authorList>
            <person name="Oyuntsetseg B."/>
            <person name="Kim S.B."/>
        </authorList>
    </citation>
    <scope>NUCLEOTIDE SEQUENCE [LARGE SCALE GENOMIC DNA]</scope>
    <source>
        <strain evidence="3 4">4-36</strain>
    </source>
</reference>
<proteinExistence type="predicted"/>
<accession>A0A9Y2JLT8</accession>
<dbReference type="KEGG" id="amog:QRX60_43515"/>
<evidence type="ECO:0000256" key="1">
    <source>
        <dbReference type="SAM" id="MobiDB-lite"/>
    </source>
</evidence>
<dbReference type="AlphaFoldDB" id="A0A9Y2JLT8"/>